<gene>
    <name evidence="1" type="ORF">HNQ97_000333</name>
</gene>
<comment type="caution">
    <text evidence="1">The sequence shown here is derived from an EMBL/GenBank/DDBJ whole genome shotgun (WGS) entry which is preliminary data.</text>
</comment>
<name>A0ABR6C045_9HYPH</name>
<protein>
    <submittedName>
        <fullName evidence="1">Uncharacterized protein</fullName>
    </submittedName>
</protein>
<evidence type="ECO:0000313" key="1">
    <source>
        <dbReference type="EMBL" id="MBA9018348.1"/>
    </source>
</evidence>
<organism evidence="1 2">
    <name type="scientific">Aminobacter ciceronei</name>
    <dbReference type="NCBI Taxonomy" id="150723"/>
    <lineage>
        <taxon>Bacteria</taxon>
        <taxon>Pseudomonadati</taxon>
        <taxon>Pseudomonadota</taxon>
        <taxon>Alphaproteobacteria</taxon>
        <taxon>Hyphomicrobiales</taxon>
        <taxon>Phyllobacteriaceae</taxon>
        <taxon>Aminobacter</taxon>
    </lineage>
</organism>
<sequence>MARRQQLFRIKRAGAGETAMLRAITLAFALSVLPATAFAHSCPSIMAAIDAALPASTLAEADMTKVKELRAKGEQLHASGDHAGSEAALNEAKKLLGI</sequence>
<reference evidence="1 2" key="1">
    <citation type="submission" date="2020-08" db="EMBL/GenBank/DDBJ databases">
        <title>Genomic Encyclopedia of Type Strains, Phase IV (KMG-IV): sequencing the most valuable type-strain genomes for metagenomic binning, comparative biology and taxonomic classification.</title>
        <authorList>
            <person name="Goeker M."/>
        </authorList>
    </citation>
    <scope>NUCLEOTIDE SEQUENCE [LARGE SCALE GENOMIC DNA]</scope>
    <source>
        <strain evidence="1 2">DSM 17455</strain>
    </source>
</reference>
<evidence type="ECO:0000313" key="2">
    <source>
        <dbReference type="Proteomes" id="UP000587524"/>
    </source>
</evidence>
<keyword evidence="2" id="KW-1185">Reference proteome</keyword>
<accession>A0ABR6C045</accession>
<proteinExistence type="predicted"/>
<dbReference type="Proteomes" id="UP000587524">
    <property type="component" value="Unassembled WGS sequence"/>
</dbReference>
<dbReference type="EMBL" id="JACJHZ010000001">
    <property type="protein sequence ID" value="MBA9018348.1"/>
    <property type="molecule type" value="Genomic_DNA"/>
</dbReference>